<sequence>MTTMTAAYGPWGIVAGGSDGVGAAFARAMAARGINVVLVARRVPVLKETADTVSLEYGVQVRTVPLDLAAPVALAELAAATADLEIGLFVYNAGSDDSTADFLDRGLPAHLSLVRRNCVTALETVHHFGAPMAARGHGGVVLVTSGAAWAGGATRATYGATKAFGLVLAESLWAEWRGHGVDVLALVLGRTDTPSLRRLLGDGDAPLGALADPQDVAEEALAHLGDGPTWIAGGPDPTGASPLGALSRRDAVIAMSPR</sequence>
<protein>
    <submittedName>
        <fullName evidence="2">Short-subunit dehydrogenase</fullName>
    </submittedName>
</protein>
<evidence type="ECO:0000313" key="2">
    <source>
        <dbReference type="EMBL" id="MDH6217911.1"/>
    </source>
</evidence>
<dbReference type="Pfam" id="PF00106">
    <property type="entry name" value="adh_short"/>
    <property type="match status" value="1"/>
</dbReference>
<dbReference type="Gene3D" id="3.40.50.720">
    <property type="entry name" value="NAD(P)-binding Rossmann-like Domain"/>
    <property type="match status" value="1"/>
</dbReference>
<dbReference type="PANTHER" id="PTHR43899">
    <property type="entry name" value="RH59310P"/>
    <property type="match status" value="1"/>
</dbReference>
<comment type="caution">
    <text evidence="2">The sequence shown here is derived from an EMBL/GenBank/DDBJ whole genome shotgun (WGS) entry which is preliminary data.</text>
</comment>
<accession>A0ABT6LNM3</accession>
<dbReference type="SUPFAM" id="SSF51735">
    <property type="entry name" value="NAD(P)-binding Rossmann-fold domains"/>
    <property type="match status" value="1"/>
</dbReference>
<proteinExistence type="predicted"/>
<dbReference type="PRINTS" id="PR00081">
    <property type="entry name" value="GDHRDH"/>
</dbReference>
<keyword evidence="1" id="KW-0560">Oxidoreductase</keyword>
<name>A0ABT6LNM3_9ACTN</name>
<dbReference type="PANTHER" id="PTHR43899:SF4">
    <property type="entry name" value="17 BETA-HYDROXYSTEROID DEHYDROGENASE TYPE 3"/>
    <property type="match status" value="1"/>
</dbReference>
<dbReference type="InterPro" id="IPR002347">
    <property type="entry name" value="SDR_fam"/>
</dbReference>
<gene>
    <name evidence="2" type="ORF">M2283_005243</name>
</gene>
<evidence type="ECO:0000313" key="3">
    <source>
        <dbReference type="Proteomes" id="UP001160499"/>
    </source>
</evidence>
<dbReference type="Proteomes" id="UP001160499">
    <property type="component" value="Unassembled WGS sequence"/>
</dbReference>
<dbReference type="InterPro" id="IPR051019">
    <property type="entry name" value="VLCFA-Steroid_DH"/>
</dbReference>
<evidence type="ECO:0000256" key="1">
    <source>
        <dbReference type="ARBA" id="ARBA00023002"/>
    </source>
</evidence>
<dbReference type="EMBL" id="JARXVH010000008">
    <property type="protein sequence ID" value="MDH6217911.1"/>
    <property type="molecule type" value="Genomic_DNA"/>
</dbReference>
<dbReference type="RefSeq" id="WP_280878802.1">
    <property type="nucleotide sequence ID" value="NZ_JARXVH010000008.1"/>
</dbReference>
<organism evidence="2 3">
    <name type="scientific">Streptomyces pseudovenezuelae</name>
    <dbReference type="NCBI Taxonomy" id="67350"/>
    <lineage>
        <taxon>Bacteria</taxon>
        <taxon>Bacillati</taxon>
        <taxon>Actinomycetota</taxon>
        <taxon>Actinomycetes</taxon>
        <taxon>Kitasatosporales</taxon>
        <taxon>Streptomycetaceae</taxon>
        <taxon>Streptomyces</taxon>
        <taxon>Streptomyces aurantiacus group</taxon>
    </lineage>
</organism>
<dbReference type="InterPro" id="IPR036291">
    <property type="entry name" value="NAD(P)-bd_dom_sf"/>
</dbReference>
<keyword evidence="3" id="KW-1185">Reference proteome</keyword>
<reference evidence="2 3" key="1">
    <citation type="submission" date="2023-04" db="EMBL/GenBank/DDBJ databases">
        <title>Forest soil microbial communities from Buena Vista Peninsula, Colon Province, Panama.</title>
        <authorList>
            <person name="Bouskill N."/>
        </authorList>
    </citation>
    <scope>NUCLEOTIDE SEQUENCE [LARGE SCALE GENOMIC DNA]</scope>
    <source>
        <strain evidence="2 3">GGS1</strain>
    </source>
</reference>